<reference evidence="2" key="1">
    <citation type="journal article" date="2017" name="Nature">
        <title>The sunflower genome provides insights into oil metabolism, flowering and Asterid evolution.</title>
        <authorList>
            <person name="Badouin H."/>
            <person name="Gouzy J."/>
            <person name="Grassa C.J."/>
            <person name="Murat F."/>
            <person name="Staton S.E."/>
            <person name="Cottret L."/>
            <person name="Lelandais-Briere C."/>
            <person name="Owens G.L."/>
            <person name="Carrere S."/>
            <person name="Mayjonade B."/>
            <person name="Legrand L."/>
            <person name="Gill N."/>
            <person name="Kane N.C."/>
            <person name="Bowers J.E."/>
            <person name="Hubner S."/>
            <person name="Bellec A."/>
            <person name="Berard A."/>
            <person name="Berges H."/>
            <person name="Blanchet N."/>
            <person name="Boniface M.C."/>
            <person name="Brunel D."/>
            <person name="Catrice O."/>
            <person name="Chaidir N."/>
            <person name="Claudel C."/>
            <person name="Donnadieu C."/>
            <person name="Faraut T."/>
            <person name="Fievet G."/>
            <person name="Helmstetter N."/>
            <person name="King M."/>
            <person name="Knapp S.J."/>
            <person name="Lai Z."/>
            <person name="Le Paslier M.C."/>
            <person name="Lippi Y."/>
            <person name="Lorenzon L."/>
            <person name="Mandel J.R."/>
            <person name="Marage G."/>
            <person name="Marchand G."/>
            <person name="Marquand E."/>
            <person name="Bret-Mestries E."/>
            <person name="Morien E."/>
            <person name="Nambeesan S."/>
            <person name="Nguyen T."/>
            <person name="Pegot-Espagnet P."/>
            <person name="Pouilly N."/>
            <person name="Raftis F."/>
            <person name="Sallet E."/>
            <person name="Schiex T."/>
            <person name="Thomas J."/>
            <person name="Vandecasteele C."/>
            <person name="Vares D."/>
            <person name="Vear F."/>
            <person name="Vautrin S."/>
            <person name="Crespi M."/>
            <person name="Mangin B."/>
            <person name="Burke J.M."/>
            <person name="Salse J."/>
            <person name="Munos S."/>
            <person name="Vincourt P."/>
            <person name="Rieseberg L.H."/>
            <person name="Langlade N.B."/>
        </authorList>
    </citation>
    <scope>NUCLEOTIDE SEQUENCE</scope>
    <source>
        <tissue evidence="2">Leaves</tissue>
    </source>
</reference>
<dbReference type="InterPro" id="IPR050796">
    <property type="entry name" value="SCF_F-box_component"/>
</dbReference>
<feature type="domain" description="F-box" evidence="1">
    <location>
        <begin position="23"/>
        <end position="58"/>
    </location>
</feature>
<dbReference type="SUPFAM" id="SSF81383">
    <property type="entry name" value="F-box domain"/>
    <property type="match status" value="1"/>
</dbReference>
<comment type="caution">
    <text evidence="2">The sequence shown here is derived from an EMBL/GenBank/DDBJ whole genome shotgun (WGS) entry which is preliminary data.</text>
</comment>
<dbReference type="Proteomes" id="UP000215914">
    <property type="component" value="Unassembled WGS sequence"/>
</dbReference>
<evidence type="ECO:0000313" key="2">
    <source>
        <dbReference type="EMBL" id="KAF5820468.1"/>
    </source>
</evidence>
<name>A0A9K3JRI7_HELAN</name>
<evidence type="ECO:0000313" key="3">
    <source>
        <dbReference type="Proteomes" id="UP000215914"/>
    </source>
</evidence>
<dbReference type="AlphaFoldDB" id="A0A9K3JRI7"/>
<dbReference type="Pfam" id="PF00646">
    <property type="entry name" value="F-box"/>
    <property type="match status" value="1"/>
</dbReference>
<dbReference type="InterPro" id="IPR036047">
    <property type="entry name" value="F-box-like_dom_sf"/>
</dbReference>
<protein>
    <submittedName>
        <fullName evidence="2">F-box domain-containing protein</fullName>
    </submittedName>
</protein>
<sequence length="114" mass="12922">MKKLKGCLYTTSESNTKLPDLGPDLIMSEILPRLPAKCVGRAKKVCKEWLSCISSKEFVMMHCRHMCKGSRQKILSIGHESCFISSTGVDLVDEKTMITYRFMFALLMCGFYQA</sequence>
<accession>A0A9K3JRI7</accession>
<dbReference type="InterPro" id="IPR001810">
    <property type="entry name" value="F-box_dom"/>
</dbReference>
<dbReference type="EMBL" id="MNCJ02000316">
    <property type="protein sequence ID" value="KAF5820468.1"/>
    <property type="molecule type" value="Genomic_DNA"/>
</dbReference>
<keyword evidence="3" id="KW-1185">Reference proteome</keyword>
<dbReference type="Gramene" id="mRNA:HanXRQr2_Chr01g0002611">
    <property type="protein sequence ID" value="CDS:HanXRQr2_Chr01g0002611.1"/>
    <property type="gene ID" value="HanXRQr2_Chr01g0002611"/>
</dbReference>
<gene>
    <name evidence="2" type="ORF">HanXRQr2_Chr01g0002611</name>
</gene>
<proteinExistence type="predicted"/>
<reference evidence="2" key="2">
    <citation type="submission" date="2020-06" db="EMBL/GenBank/DDBJ databases">
        <title>Helianthus annuus Genome sequencing and assembly Release 2.</title>
        <authorList>
            <person name="Gouzy J."/>
            <person name="Langlade N."/>
            <person name="Munos S."/>
        </authorList>
    </citation>
    <scope>NUCLEOTIDE SEQUENCE</scope>
    <source>
        <tissue evidence="2">Leaves</tissue>
    </source>
</reference>
<evidence type="ECO:0000259" key="1">
    <source>
        <dbReference type="Pfam" id="PF00646"/>
    </source>
</evidence>
<dbReference type="Gene3D" id="1.20.1280.50">
    <property type="match status" value="1"/>
</dbReference>
<dbReference type="PANTHER" id="PTHR31672:SF13">
    <property type="entry name" value="F-BOX PROTEIN CPR30-LIKE"/>
    <property type="match status" value="1"/>
</dbReference>
<dbReference type="PANTHER" id="PTHR31672">
    <property type="entry name" value="BNACNNG10540D PROTEIN"/>
    <property type="match status" value="1"/>
</dbReference>
<organism evidence="2 3">
    <name type="scientific">Helianthus annuus</name>
    <name type="common">Common sunflower</name>
    <dbReference type="NCBI Taxonomy" id="4232"/>
    <lineage>
        <taxon>Eukaryota</taxon>
        <taxon>Viridiplantae</taxon>
        <taxon>Streptophyta</taxon>
        <taxon>Embryophyta</taxon>
        <taxon>Tracheophyta</taxon>
        <taxon>Spermatophyta</taxon>
        <taxon>Magnoliopsida</taxon>
        <taxon>eudicotyledons</taxon>
        <taxon>Gunneridae</taxon>
        <taxon>Pentapetalae</taxon>
        <taxon>asterids</taxon>
        <taxon>campanulids</taxon>
        <taxon>Asterales</taxon>
        <taxon>Asteraceae</taxon>
        <taxon>Asteroideae</taxon>
        <taxon>Heliantheae alliance</taxon>
        <taxon>Heliantheae</taxon>
        <taxon>Helianthus</taxon>
    </lineage>
</organism>